<dbReference type="Proteomes" id="UP000565089">
    <property type="component" value="Unassembled WGS sequence"/>
</dbReference>
<evidence type="ECO:0000313" key="10">
    <source>
        <dbReference type="EMBL" id="MBB4715738.1"/>
    </source>
</evidence>
<dbReference type="InterPro" id="IPR011053">
    <property type="entry name" value="Single_hybrid_motif"/>
</dbReference>
<dbReference type="PROSITE" id="PS51826">
    <property type="entry name" value="PSBD"/>
    <property type="match status" value="1"/>
</dbReference>
<feature type="compositionally biased region" description="Pro residues" evidence="7">
    <location>
        <begin position="223"/>
        <end position="247"/>
    </location>
</feature>
<evidence type="ECO:0000256" key="6">
    <source>
        <dbReference type="RuleBase" id="RU003423"/>
    </source>
</evidence>
<dbReference type="Gene3D" id="4.10.320.10">
    <property type="entry name" value="E3-binding domain"/>
    <property type="match status" value="1"/>
</dbReference>
<dbReference type="RefSeq" id="WP_184912236.1">
    <property type="nucleotide sequence ID" value="NZ_JACHMS010000001.1"/>
</dbReference>
<evidence type="ECO:0000256" key="1">
    <source>
        <dbReference type="ARBA" id="ARBA00001938"/>
    </source>
</evidence>
<evidence type="ECO:0000313" key="11">
    <source>
        <dbReference type="Proteomes" id="UP000565089"/>
    </source>
</evidence>
<feature type="compositionally biased region" description="Pro residues" evidence="7">
    <location>
        <begin position="256"/>
        <end position="271"/>
    </location>
</feature>
<dbReference type="InterPro" id="IPR023213">
    <property type="entry name" value="CAT-like_dom_sf"/>
</dbReference>
<dbReference type="InterPro" id="IPR003016">
    <property type="entry name" value="2-oxoA_DH_lipoyl-BS"/>
</dbReference>
<dbReference type="CDD" id="cd06849">
    <property type="entry name" value="lipoyl_domain"/>
    <property type="match status" value="2"/>
</dbReference>
<name>A0A7W7DSD2_9ACTN</name>
<accession>A0A7W7DSD2</accession>
<evidence type="ECO:0000256" key="3">
    <source>
        <dbReference type="ARBA" id="ARBA00022679"/>
    </source>
</evidence>
<dbReference type="InterPro" id="IPR004167">
    <property type="entry name" value="PSBD"/>
</dbReference>
<feature type="compositionally biased region" description="Low complexity" evidence="7">
    <location>
        <begin position="213"/>
        <end position="222"/>
    </location>
</feature>
<dbReference type="GO" id="GO:0031405">
    <property type="term" value="F:lipoic acid binding"/>
    <property type="evidence" value="ECO:0007669"/>
    <property type="project" value="TreeGrafter"/>
</dbReference>
<dbReference type="Gene3D" id="3.30.559.10">
    <property type="entry name" value="Chloramphenicol acetyltransferase-like domain"/>
    <property type="match status" value="1"/>
</dbReference>
<gene>
    <name evidence="10" type="ORF">BJ965_005620</name>
</gene>
<comment type="caution">
    <text evidence="10">The sequence shown here is derived from an EMBL/GenBank/DDBJ whole genome shotgun (WGS) entry which is preliminary data.</text>
</comment>
<protein>
    <recommendedName>
        <fullName evidence="6">Dihydrolipoamide acetyltransferase component of pyruvate dehydrogenase complex</fullName>
        <ecNumber evidence="6">2.3.1.-</ecNumber>
    </recommendedName>
</protein>
<evidence type="ECO:0000259" key="8">
    <source>
        <dbReference type="PROSITE" id="PS50968"/>
    </source>
</evidence>
<dbReference type="NCBIfam" id="TIGR02927">
    <property type="entry name" value="SucB_Actino"/>
    <property type="match status" value="1"/>
</dbReference>
<feature type="domain" description="Lipoyl-binding" evidence="8">
    <location>
        <begin position="130"/>
        <end position="205"/>
    </location>
</feature>
<dbReference type="Pfam" id="PF00364">
    <property type="entry name" value="Biotin_lipoyl"/>
    <property type="match status" value="2"/>
</dbReference>
<comment type="cofactor">
    <cofactor evidence="1 6">
        <name>(R)-lipoate</name>
        <dbReference type="ChEBI" id="CHEBI:83088"/>
    </cofactor>
</comment>
<comment type="similarity">
    <text evidence="2 6">Belongs to the 2-oxoacid dehydrogenase family.</text>
</comment>
<dbReference type="SUPFAM" id="SSF51230">
    <property type="entry name" value="Single hybrid motif"/>
    <property type="match status" value="2"/>
</dbReference>
<dbReference type="InterPro" id="IPR001078">
    <property type="entry name" value="2-oxoacid_DH_actylTfrase"/>
</dbReference>
<feature type="compositionally biased region" description="Low complexity" evidence="7">
    <location>
        <begin position="80"/>
        <end position="122"/>
    </location>
</feature>
<feature type="region of interest" description="Disordered" evidence="7">
    <location>
        <begin position="80"/>
        <end position="132"/>
    </location>
</feature>
<evidence type="ECO:0000256" key="7">
    <source>
        <dbReference type="SAM" id="MobiDB-lite"/>
    </source>
</evidence>
<evidence type="ECO:0000256" key="5">
    <source>
        <dbReference type="ARBA" id="ARBA00023315"/>
    </source>
</evidence>
<dbReference type="GeneID" id="95797581"/>
<evidence type="ECO:0000259" key="9">
    <source>
        <dbReference type="PROSITE" id="PS51826"/>
    </source>
</evidence>
<dbReference type="InterPro" id="IPR000089">
    <property type="entry name" value="Biotin_lipoyl"/>
</dbReference>
<dbReference type="PANTHER" id="PTHR43178:SF5">
    <property type="entry name" value="LIPOAMIDE ACYLTRANSFERASE COMPONENT OF BRANCHED-CHAIN ALPHA-KETO ACID DEHYDROGENASE COMPLEX, MITOCHONDRIAL"/>
    <property type="match status" value="1"/>
</dbReference>
<dbReference type="PANTHER" id="PTHR43178">
    <property type="entry name" value="DIHYDROLIPOAMIDE ACETYLTRANSFERASE COMPONENT OF PYRUVATE DEHYDROGENASE COMPLEX"/>
    <property type="match status" value="1"/>
</dbReference>
<feature type="domain" description="Peripheral subunit-binding (PSBD)" evidence="9">
    <location>
        <begin position="288"/>
        <end position="325"/>
    </location>
</feature>
<sequence length="594" mass="59708">MAVSVTLPALGESVTEGTVTRWLKAEGERVEADEPLLEVSTDKVDTEIPSPAAGVLASIKVAEDETVEVGAELALIDDGSGAPAAAPAPAAEQAPEPAPEPAAAAPSTEQAAPAPAPTADAAAGGGSAEGTDVVLPALGESVTEGTVTRWLKSVGDSVEADEPLLEVSTDKVDTEIPAPTSGTLLEIVVGEDETAEVGAKLAVIGEAGAAPAAAPAQEAPAAPAQPEPTPAPAPAQPAPAPQAPSAPAPQQQTTPAPEPAPSAPAPAPAPAQAPAAPAAAKPADDGAYVTPLVRKLAAEQGVDLSTVKGTGVGGRIRKQDVVAAGEAAKSAAATPAPAAAAPSAAKKAPVLEASPLRGQTVKMPRIRKVIGDNMVKALHEQAQLSSVVEVDVTRLMKLRGRAKDAFAAREGVKLSPMPFFVKAAAQALKAHAPINARINEAEGTITYFDTENVGIAVDSEKGLMTPVIKNAGDLNLAGIAKATADLAGKVRANKITPDELSGATFTISNTGSRGALFDTIIVPPGQVAILGIGATVKRPAVIETEEGTVIGVRDMTYLTLSYDHRLVDGADAARYLTAVKAILEAGEFEVELGL</sequence>
<dbReference type="EC" id="2.3.1.-" evidence="6"/>
<keyword evidence="5 6" id="KW-0012">Acyltransferase</keyword>
<dbReference type="AlphaFoldDB" id="A0A7W7DSD2"/>
<dbReference type="GO" id="GO:0005737">
    <property type="term" value="C:cytoplasm"/>
    <property type="evidence" value="ECO:0007669"/>
    <property type="project" value="TreeGrafter"/>
</dbReference>
<organism evidence="10 11">
    <name type="scientific">Streptomyces luteogriseus</name>
    <dbReference type="NCBI Taxonomy" id="68233"/>
    <lineage>
        <taxon>Bacteria</taxon>
        <taxon>Bacillati</taxon>
        <taxon>Actinomycetota</taxon>
        <taxon>Actinomycetes</taxon>
        <taxon>Kitasatosporales</taxon>
        <taxon>Streptomycetaceae</taxon>
        <taxon>Streptomyces</taxon>
    </lineage>
</organism>
<dbReference type="PRINTS" id="PR01217">
    <property type="entry name" value="PRICHEXTENSN"/>
</dbReference>
<dbReference type="InterPro" id="IPR036625">
    <property type="entry name" value="E3-bd_dom_sf"/>
</dbReference>
<dbReference type="EMBL" id="JACHMS010000001">
    <property type="protein sequence ID" value="MBB4715738.1"/>
    <property type="molecule type" value="Genomic_DNA"/>
</dbReference>
<dbReference type="InterPro" id="IPR014276">
    <property type="entry name" value="2-oxoglutarate_DH_E2"/>
</dbReference>
<dbReference type="Gene3D" id="2.40.50.100">
    <property type="match status" value="2"/>
</dbReference>
<dbReference type="GO" id="GO:0016407">
    <property type="term" value="F:acetyltransferase activity"/>
    <property type="evidence" value="ECO:0007669"/>
    <property type="project" value="TreeGrafter"/>
</dbReference>
<keyword evidence="3 6" id="KW-0808">Transferase</keyword>
<evidence type="ECO:0000256" key="2">
    <source>
        <dbReference type="ARBA" id="ARBA00007317"/>
    </source>
</evidence>
<feature type="region of interest" description="Disordered" evidence="7">
    <location>
        <begin position="213"/>
        <end position="283"/>
    </location>
</feature>
<keyword evidence="4 6" id="KW-0450">Lipoyl</keyword>
<keyword evidence="11" id="KW-1185">Reference proteome</keyword>
<dbReference type="InterPro" id="IPR050743">
    <property type="entry name" value="2-oxoacid_DH_E2_comp"/>
</dbReference>
<dbReference type="SUPFAM" id="SSF52777">
    <property type="entry name" value="CoA-dependent acyltransferases"/>
    <property type="match status" value="1"/>
</dbReference>
<feature type="domain" description="Lipoyl-binding" evidence="8">
    <location>
        <begin position="2"/>
        <end position="77"/>
    </location>
</feature>
<proteinExistence type="inferred from homology"/>
<evidence type="ECO:0000256" key="4">
    <source>
        <dbReference type="ARBA" id="ARBA00022823"/>
    </source>
</evidence>
<dbReference type="PROSITE" id="PS50968">
    <property type="entry name" value="BIOTINYL_LIPOYL"/>
    <property type="match status" value="2"/>
</dbReference>
<dbReference type="Pfam" id="PF00198">
    <property type="entry name" value="2-oxoacid_dh"/>
    <property type="match status" value="1"/>
</dbReference>
<dbReference type="Pfam" id="PF02817">
    <property type="entry name" value="E3_binding"/>
    <property type="match status" value="1"/>
</dbReference>
<dbReference type="PROSITE" id="PS00189">
    <property type="entry name" value="LIPOYL"/>
    <property type="match status" value="2"/>
</dbReference>
<reference evidence="10 11" key="1">
    <citation type="submission" date="2020-08" db="EMBL/GenBank/DDBJ databases">
        <title>Sequencing the genomes of 1000 actinobacteria strains.</title>
        <authorList>
            <person name="Klenk H.-P."/>
        </authorList>
    </citation>
    <scope>NUCLEOTIDE SEQUENCE [LARGE SCALE GENOMIC DNA]</scope>
    <source>
        <strain evidence="10 11">DSM 40483</strain>
    </source>
</reference>
<feature type="compositionally biased region" description="Low complexity" evidence="7">
    <location>
        <begin position="272"/>
        <end position="281"/>
    </location>
</feature>
<dbReference type="SUPFAM" id="SSF47005">
    <property type="entry name" value="Peripheral subunit-binding domain of 2-oxo acid dehydrogenase complex"/>
    <property type="match status" value="1"/>
</dbReference>